<dbReference type="InterPro" id="IPR014752">
    <property type="entry name" value="Arrestin-like_C"/>
</dbReference>
<dbReference type="EMBL" id="MPUH01000168">
    <property type="protein sequence ID" value="OMJ87783.1"/>
    <property type="molecule type" value="Genomic_DNA"/>
</dbReference>
<dbReference type="Pfam" id="PF00339">
    <property type="entry name" value="Arrestin_N"/>
    <property type="match status" value="1"/>
</dbReference>
<dbReference type="SUPFAM" id="SSF81296">
    <property type="entry name" value="E set domains"/>
    <property type="match status" value="1"/>
</dbReference>
<accession>A0A1R2CFK8</accession>
<comment type="caution">
    <text evidence="2">The sequence shown here is derived from an EMBL/GenBank/DDBJ whole genome shotgun (WGS) entry which is preliminary data.</text>
</comment>
<dbReference type="Proteomes" id="UP000187209">
    <property type="component" value="Unassembled WGS sequence"/>
</dbReference>
<dbReference type="InterPro" id="IPR014756">
    <property type="entry name" value="Ig_E-set"/>
</dbReference>
<organism evidence="2 3">
    <name type="scientific">Stentor coeruleus</name>
    <dbReference type="NCBI Taxonomy" id="5963"/>
    <lineage>
        <taxon>Eukaryota</taxon>
        <taxon>Sar</taxon>
        <taxon>Alveolata</taxon>
        <taxon>Ciliophora</taxon>
        <taxon>Postciliodesmatophora</taxon>
        <taxon>Heterotrichea</taxon>
        <taxon>Heterotrichida</taxon>
        <taxon>Stentoridae</taxon>
        <taxon>Stentor</taxon>
    </lineage>
</organism>
<feature type="domain" description="Arrestin-like N-terminal" evidence="1">
    <location>
        <begin position="20"/>
        <end position="146"/>
    </location>
</feature>
<sequence>MGGKNSHGNIVIEIENASLESGGEINGTLHLLINKPHLSSTLILGFKGKEETHWNEVHTESSEGKYSSVTSSDNCEGKFSICDFEYPIYSWDNEIQPGGYSQPFTFRLPDNLPGTFHFDKYSVKASIQYWLKAKLVTNQKKKIKNKIPIHIRQSISNFHTSISLKKHISMKSMGCINRGICKLGVTFLQESYNPEDIGILMIEVDNSKSKLTIKQITCTFSFCLRLKSGGGKVTVIKENLLVEHVYVKIPPGAVLFNESAIEIKLNLPSKIDFIQNMYTTRGNFIDCMYLSEVVANMSGLCTTKESPAAESTMNIIPKEAIKPGPIPNPPADWNPTILENVNIQYDLQFESTI</sequence>
<name>A0A1R2CFK8_9CILI</name>
<keyword evidence="3" id="KW-1185">Reference proteome</keyword>
<dbReference type="InterPro" id="IPR050357">
    <property type="entry name" value="Arrestin_domain-protein"/>
</dbReference>
<evidence type="ECO:0000313" key="2">
    <source>
        <dbReference type="EMBL" id="OMJ87783.1"/>
    </source>
</evidence>
<gene>
    <name evidence="2" type="ORF">SteCoe_10426</name>
</gene>
<dbReference type="PANTHER" id="PTHR11188:SF17">
    <property type="entry name" value="FI21816P1"/>
    <property type="match status" value="1"/>
</dbReference>
<dbReference type="GO" id="GO:0005737">
    <property type="term" value="C:cytoplasm"/>
    <property type="evidence" value="ECO:0007669"/>
    <property type="project" value="TreeGrafter"/>
</dbReference>
<dbReference type="PANTHER" id="PTHR11188">
    <property type="entry name" value="ARRESTIN DOMAIN CONTAINING PROTEIN"/>
    <property type="match status" value="1"/>
</dbReference>
<dbReference type="Gene3D" id="2.60.40.640">
    <property type="match status" value="1"/>
</dbReference>
<dbReference type="OrthoDB" id="297372at2759"/>
<dbReference type="AlphaFoldDB" id="A0A1R2CFK8"/>
<proteinExistence type="predicted"/>
<protein>
    <recommendedName>
        <fullName evidence="1">Arrestin-like N-terminal domain-containing protein</fullName>
    </recommendedName>
</protein>
<evidence type="ECO:0000259" key="1">
    <source>
        <dbReference type="Pfam" id="PF00339"/>
    </source>
</evidence>
<dbReference type="InterPro" id="IPR011021">
    <property type="entry name" value="Arrestin-like_N"/>
</dbReference>
<evidence type="ECO:0000313" key="3">
    <source>
        <dbReference type="Proteomes" id="UP000187209"/>
    </source>
</evidence>
<dbReference type="GO" id="GO:0015031">
    <property type="term" value="P:protein transport"/>
    <property type="evidence" value="ECO:0007669"/>
    <property type="project" value="TreeGrafter"/>
</dbReference>
<reference evidence="2 3" key="1">
    <citation type="submission" date="2016-11" db="EMBL/GenBank/DDBJ databases">
        <title>The macronuclear genome of Stentor coeruleus: a giant cell with tiny introns.</title>
        <authorList>
            <person name="Slabodnick M."/>
            <person name="Ruby J.G."/>
            <person name="Reiff S.B."/>
            <person name="Swart E.C."/>
            <person name="Gosai S."/>
            <person name="Prabakaran S."/>
            <person name="Witkowska E."/>
            <person name="Larue G.E."/>
            <person name="Fisher S."/>
            <person name="Freeman R.M."/>
            <person name="Gunawardena J."/>
            <person name="Chu W."/>
            <person name="Stover N.A."/>
            <person name="Gregory B.D."/>
            <person name="Nowacki M."/>
            <person name="Derisi J."/>
            <person name="Roy S.W."/>
            <person name="Marshall W.F."/>
            <person name="Sood P."/>
        </authorList>
    </citation>
    <scope>NUCLEOTIDE SEQUENCE [LARGE SCALE GENOMIC DNA]</scope>
    <source>
        <strain evidence="2">WM001</strain>
    </source>
</reference>